<evidence type="ECO:0000313" key="2">
    <source>
        <dbReference type="Proteomes" id="UP001279734"/>
    </source>
</evidence>
<keyword evidence="2" id="KW-1185">Reference proteome</keyword>
<dbReference type="PANTHER" id="PTHR36067:SF1">
    <property type="entry name" value="EXPRESSED PROTEIN"/>
    <property type="match status" value="1"/>
</dbReference>
<reference evidence="1" key="1">
    <citation type="submission" date="2023-05" db="EMBL/GenBank/DDBJ databases">
        <title>Nepenthes gracilis genome sequencing.</title>
        <authorList>
            <person name="Fukushima K."/>
        </authorList>
    </citation>
    <scope>NUCLEOTIDE SEQUENCE</scope>
    <source>
        <strain evidence="1">SING2019-196</strain>
    </source>
</reference>
<protein>
    <submittedName>
        <fullName evidence="1">Uncharacterized protein</fullName>
    </submittedName>
</protein>
<comment type="caution">
    <text evidence="1">The sequence shown here is derived from an EMBL/GenBank/DDBJ whole genome shotgun (WGS) entry which is preliminary data.</text>
</comment>
<organism evidence="1 2">
    <name type="scientific">Nepenthes gracilis</name>
    <name type="common">Slender pitcher plant</name>
    <dbReference type="NCBI Taxonomy" id="150966"/>
    <lineage>
        <taxon>Eukaryota</taxon>
        <taxon>Viridiplantae</taxon>
        <taxon>Streptophyta</taxon>
        <taxon>Embryophyta</taxon>
        <taxon>Tracheophyta</taxon>
        <taxon>Spermatophyta</taxon>
        <taxon>Magnoliopsida</taxon>
        <taxon>eudicotyledons</taxon>
        <taxon>Gunneridae</taxon>
        <taxon>Pentapetalae</taxon>
        <taxon>Caryophyllales</taxon>
        <taxon>Nepenthaceae</taxon>
        <taxon>Nepenthes</taxon>
    </lineage>
</organism>
<name>A0AAD3T227_NEPGR</name>
<gene>
    <name evidence="1" type="ORF">Nepgr_022438</name>
</gene>
<dbReference type="Proteomes" id="UP001279734">
    <property type="component" value="Unassembled WGS sequence"/>
</dbReference>
<dbReference type="PANTHER" id="PTHR36067">
    <property type="entry name" value="EXPRESSED PROTEIN"/>
    <property type="match status" value="1"/>
</dbReference>
<dbReference type="AlphaFoldDB" id="A0AAD3T227"/>
<dbReference type="EMBL" id="BSYO01000022">
    <property type="protein sequence ID" value="GMH20597.1"/>
    <property type="molecule type" value="Genomic_DNA"/>
</dbReference>
<evidence type="ECO:0000313" key="1">
    <source>
        <dbReference type="EMBL" id="GMH20597.1"/>
    </source>
</evidence>
<sequence>MADIAILVAEEYQRRVKNSSKSSGGEGGEVDLLCGGAVVAERLMKLSKAVCEGTMEIVRGSLEPKSELGLAAIAGFFSA</sequence>
<accession>A0AAD3T227</accession>
<proteinExistence type="predicted"/>